<feature type="compositionally biased region" description="Basic and acidic residues" evidence="1">
    <location>
        <begin position="132"/>
        <end position="143"/>
    </location>
</feature>
<evidence type="ECO:0000256" key="1">
    <source>
        <dbReference type="SAM" id="MobiDB-lite"/>
    </source>
</evidence>
<dbReference type="EMBL" id="MU003694">
    <property type="protein sequence ID" value="KAF2815427.1"/>
    <property type="molecule type" value="Genomic_DNA"/>
</dbReference>
<feature type="compositionally biased region" description="Basic and acidic residues" evidence="1">
    <location>
        <begin position="107"/>
        <end position="117"/>
    </location>
</feature>
<organism evidence="2">
    <name type="scientific">Mytilinidion resinicola</name>
    <dbReference type="NCBI Taxonomy" id="574789"/>
    <lineage>
        <taxon>Eukaryota</taxon>
        <taxon>Fungi</taxon>
        <taxon>Dikarya</taxon>
        <taxon>Ascomycota</taxon>
        <taxon>Pezizomycotina</taxon>
        <taxon>Dothideomycetes</taxon>
        <taxon>Pleosporomycetidae</taxon>
        <taxon>Mytilinidiales</taxon>
        <taxon>Mytilinidiaceae</taxon>
        <taxon>Mytilinidion</taxon>
    </lineage>
</organism>
<sequence>MAPKPRIKATDKAAKSKAKQTPPKNPQAETMYNLRKRERPDLGKEAEAREVSTVKKRKTVVPQSKKVAPVEKARAQKAPKPTAASSSSKYYAAAKSKTLPKSLTKAESAKTGKEPTHKPTPTKSKSKSSHTSLDDGREIKKVPGDSTNKAGSTAKIQPKQNVPGTAKSFSVSGAPPAVGAENRIVHCHACQKYSLRYQP</sequence>
<reference evidence="4" key="2">
    <citation type="submission" date="2020-04" db="EMBL/GenBank/DDBJ databases">
        <authorList>
            <consortium name="NCBI Genome Project"/>
        </authorList>
    </citation>
    <scope>NUCLEOTIDE SEQUENCE</scope>
    <source>
        <strain evidence="4">CBS 304.34</strain>
    </source>
</reference>
<evidence type="ECO:0000313" key="2">
    <source>
        <dbReference type="EMBL" id="KAF2815427.1"/>
    </source>
</evidence>
<feature type="compositionally biased region" description="Polar residues" evidence="1">
    <location>
        <begin position="145"/>
        <end position="171"/>
    </location>
</feature>
<reference evidence="4" key="3">
    <citation type="submission" date="2025-04" db="UniProtKB">
        <authorList>
            <consortium name="RefSeq"/>
        </authorList>
    </citation>
    <scope>IDENTIFICATION</scope>
    <source>
        <strain evidence="4">CBS 304.34</strain>
    </source>
</reference>
<feature type="compositionally biased region" description="Basic and acidic residues" evidence="1">
    <location>
        <begin position="38"/>
        <end position="53"/>
    </location>
</feature>
<evidence type="ECO:0000313" key="4">
    <source>
        <dbReference type="RefSeq" id="XP_033582391.1"/>
    </source>
</evidence>
<name>A0A6A6Z594_9PEZI</name>
<keyword evidence="3" id="KW-1185">Reference proteome</keyword>
<dbReference type="Proteomes" id="UP000504636">
    <property type="component" value="Unplaced"/>
</dbReference>
<dbReference type="AlphaFoldDB" id="A0A6A6Z594"/>
<dbReference type="RefSeq" id="XP_033582391.1">
    <property type="nucleotide sequence ID" value="XM_033721793.1"/>
</dbReference>
<proteinExistence type="predicted"/>
<feature type="compositionally biased region" description="Low complexity" evidence="1">
    <location>
        <begin position="78"/>
        <end position="97"/>
    </location>
</feature>
<accession>A0A6A6Z594</accession>
<feature type="region of interest" description="Disordered" evidence="1">
    <location>
        <begin position="1"/>
        <end position="181"/>
    </location>
</feature>
<evidence type="ECO:0000313" key="3">
    <source>
        <dbReference type="Proteomes" id="UP000504636"/>
    </source>
</evidence>
<dbReference type="GeneID" id="54462686"/>
<protein>
    <submittedName>
        <fullName evidence="2 4">Uncharacterized protein</fullName>
    </submittedName>
</protein>
<reference evidence="2 4" key="1">
    <citation type="journal article" date="2020" name="Stud. Mycol.">
        <title>101 Dothideomycetes genomes: a test case for predicting lifestyles and emergence of pathogens.</title>
        <authorList>
            <person name="Haridas S."/>
            <person name="Albert R."/>
            <person name="Binder M."/>
            <person name="Bloem J."/>
            <person name="Labutti K."/>
            <person name="Salamov A."/>
            <person name="Andreopoulos B."/>
            <person name="Baker S."/>
            <person name="Barry K."/>
            <person name="Bills G."/>
            <person name="Bluhm B."/>
            <person name="Cannon C."/>
            <person name="Castanera R."/>
            <person name="Culley D."/>
            <person name="Daum C."/>
            <person name="Ezra D."/>
            <person name="Gonzalez J."/>
            <person name="Henrissat B."/>
            <person name="Kuo A."/>
            <person name="Liang C."/>
            <person name="Lipzen A."/>
            <person name="Lutzoni F."/>
            <person name="Magnuson J."/>
            <person name="Mondo S."/>
            <person name="Nolan M."/>
            <person name="Ohm R."/>
            <person name="Pangilinan J."/>
            <person name="Park H.-J."/>
            <person name="Ramirez L."/>
            <person name="Alfaro M."/>
            <person name="Sun H."/>
            <person name="Tritt A."/>
            <person name="Yoshinaga Y."/>
            <person name="Zwiers L.-H."/>
            <person name="Turgeon B."/>
            <person name="Goodwin S."/>
            <person name="Spatafora J."/>
            <person name="Crous P."/>
            <person name="Grigoriev I."/>
        </authorList>
    </citation>
    <scope>NUCLEOTIDE SEQUENCE</scope>
    <source>
        <strain evidence="2 4">CBS 304.34</strain>
    </source>
</reference>
<gene>
    <name evidence="2 4" type="ORF">BDZ99DRAFT_472700</name>
</gene>